<dbReference type="CDD" id="cd00180">
    <property type="entry name" value="PKc"/>
    <property type="match status" value="1"/>
</dbReference>
<feature type="compositionally biased region" description="Low complexity" evidence="5">
    <location>
        <begin position="699"/>
        <end position="720"/>
    </location>
</feature>
<protein>
    <recommendedName>
        <fullName evidence="6">Protein kinase domain-containing protein</fullName>
    </recommendedName>
</protein>
<evidence type="ECO:0000256" key="2">
    <source>
        <dbReference type="ARBA" id="ARBA00022741"/>
    </source>
</evidence>
<keyword evidence="3" id="KW-0418">Kinase</keyword>
<name>A0AAJ0D6L3_9PEZI</name>
<comment type="caution">
    <text evidence="7">The sequence shown here is derived from an EMBL/GenBank/DDBJ whole genome shotgun (WGS) entry which is preliminary data.</text>
</comment>
<organism evidence="7 8">
    <name type="scientific">Extremus antarcticus</name>
    <dbReference type="NCBI Taxonomy" id="702011"/>
    <lineage>
        <taxon>Eukaryota</taxon>
        <taxon>Fungi</taxon>
        <taxon>Dikarya</taxon>
        <taxon>Ascomycota</taxon>
        <taxon>Pezizomycotina</taxon>
        <taxon>Dothideomycetes</taxon>
        <taxon>Dothideomycetidae</taxon>
        <taxon>Mycosphaerellales</taxon>
        <taxon>Extremaceae</taxon>
        <taxon>Extremus</taxon>
    </lineage>
</organism>
<evidence type="ECO:0000259" key="6">
    <source>
        <dbReference type="PROSITE" id="PS50011"/>
    </source>
</evidence>
<dbReference type="InterPro" id="IPR000719">
    <property type="entry name" value="Prot_kinase_dom"/>
</dbReference>
<evidence type="ECO:0000313" key="7">
    <source>
        <dbReference type="EMBL" id="KAK3047307.1"/>
    </source>
</evidence>
<dbReference type="InterPro" id="IPR001245">
    <property type="entry name" value="Ser-Thr/Tyr_kinase_cat_dom"/>
</dbReference>
<feature type="compositionally biased region" description="Polar residues" evidence="5">
    <location>
        <begin position="146"/>
        <end position="170"/>
    </location>
</feature>
<feature type="region of interest" description="Disordered" evidence="5">
    <location>
        <begin position="1"/>
        <end position="23"/>
    </location>
</feature>
<dbReference type="PROSITE" id="PS50011">
    <property type="entry name" value="PROTEIN_KINASE_DOM"/>
    <property type="match status" value="1"/>
</dbReference>
<evidence type="ECO:0000256" key="3">
    <source>
        <dbReference type="ARBA" id="ARBA00022777"/>
    </source>
</evidence>
<accession>A0AAJ0D6L3</accession>
<dbReference type="SUPFAM" id="SSF56112">
    <property type="entry name" value="Protein kinase-like (PK-like)"/>
    <property type="match status" value="1"/>
</dbReference>
<feature type="domain" description="Protein kinase" evidence="6">
    <location>
        <begin position="322"/>
        <end position="588"/>
    </location>
</feature>
<dbReference type="AlphaFoldDB" id="A0AAJ0D6L3"/>
<dbReference type="InterPro" id="IPR011009">
    <property type="entry name" value="Kinase-like_dom_sf"/>
</dbReference>
<evidence type="ECO:0000313" key="8">
    <source>
        <dbReference type="Proteomes" id="UP001271007"/>
    </source>
</evidence>
<keyword evidence="4" id="KW-0067">ATP-binding</keyword>
<sequence>MPHRFPFANSATGDEECQEMGADVTAPKHLRRSSLLRNIGGFWKRNQDQRDVEPFPQPAVDVQSATDVFARTRRSSLPEAYSRGRAVASLPRPLTDRRQESEQREKLLEVPPSPTDRRTLSVDRRRGNSATACRRTLSPPNHAPLQFSSAPDISGPEQVNPTNGEDGQTGESDRPHQRRNAPELPPLTIPSFDDFGVDYFYDDEDDEPDTALQDEYDQRWILNLSMHFRDKSNREKFFVTYAEKPSKWRRLTVSLDYRDAPEGSLEAELSALHYQRDKSFQIYQSIRESLADIQFFPTVTNLKLETNREDGQLHVHVREDANEIVQFPSTDLFSHIRVRKHRESDLEFVSHLSGFVYKVRANGKTVIKKEIPGPDNIDEFLYEVNALDALLGSPRVVDLEGLVTDESGSVVKGLLISFASQGALVDMLYDFRGSLELPWYRREKWAKQIVQGLSDIHEAGFVQGDFTLSNIVIDENDNAVIIDINRRGCPVGWEPPELGRLIDSGQRIGMCIGVKTDGFQLGMVLWALAEINDEPEREPAPLRSVSDSIPSYFRDLVASSLSERPQRRPSAKKLLQKFPACAGRAPSISNRSVDFADDAIKLSDHSVSTHRSDKEYIDPDMAVTLDDVNARSRRRERDQRSGGREVPPFTTEQVTYFDPSTHHPDSVPASTSYRFESSGSWVVGRRGRSPFSCRRRRSSPFARSASTNSSATSLSRSPPSRSRRRCGSEMSDVERGYEVEGRGRAIYGPTVHDIGTQCDSELAALQAKENGLVPQPLEHKRVTAIMDEVVAREAPLLHTDSGFDEEMVREIEIKPEAVSRLEKEASQTASVPLDACNDLPTSSPPDHDHRLFPPCVIQDAINAGPLPKSAVEQISTETSPHLIAAMTEQTSPATLSLAAKPASDADPELAPTPASLPYKHTDLDETTSKHNSNVTIQPIELDTAAAHKRI</sequence>
<feature type="region of interest" description="Disordered" evidence="5">
    <location>
        <begin position="895"/>
        <end position="915"/>
    </location>
</feature>
<feature type="compositionally biased region" description="Basic residues" evidence="5">
    <location>
        <begin position="685"/>
        <end position="698"/>
    </location>
</feature>
<keyword evidence="1" id="KW-0808">Transferase</keyword>
<dbReference type="Proteomes" id="UP001271007">
    <property type="component" value="Unassembled WGS sequence"/>
</dbReference>
<proteinExistence type="predicted"/>
<dbReference type="PANTHER" id="PTHR44329">
    <property type="entry name" value="SERINE/THREONINE-PROTEIN KINASE TNNI3K-RELATED"/>
    <property type="match status" value="1"/>
</dbReference>
<dbReference type="PANTHER" id="PTHR44329:SF288">
    <property type="entry name" value="MITOGEN-ACTIVATED PROTEIN KINASE KINASE KINASE 20"/>
    <property type="match status" value="1"/>
</dbReference>
<dbReference type="Pfam" id="PF07714">
    <property type="entry name" value="PK_Tyr_Ser-Thr"/>
    <property type="match status" value="1"/>
</dbReference>
<evidence type="ECO:0000256" key="5">
    <source>
        <dbReference type="SAM" id="MobiDB-lite"/>
    </source>
</evidence>
<dbReference type="EMBL" id="JAWDJX010000064">
    <property type="protein sequence ID" value="KAK3047307.1"/>
    <property type="molecule type" value="Genomic_DNA"/>
</dbReference>
<dbReference type="Gene3D" id="1.10.510.10">
    <property type="entry name" value="Transferase(Phosphotransferase) domain 1"/>
    <property type="match status" value="1"/>
</dbReference>
<dbReference type="GO" id="GO:0004674">
    <property type="term" value="F:protein serine/threonine kinase activity"/>
    <property type="evidence" value="ECO:0007669"/>
    <property type="project" value="TreeGrafter"/>
</dbReference>
<feature type="compositionally biased region" description="Basic and acidic residues" evidence="5">
    <location>
        <begin position="115"/>
        <end position="126"/>
    </location>
</feature>
<evidence type="ECO:0000256" key="1">
    <source>
        <dbReference type="ARBA" id="ARBA00022679"/>
    </source>
</evidence>
<dbReference type="InterPro" id="IPR051681">
    <property type="entry name" value="Ser/Thr_Kinases-Pseudokinases"/>
</dbReference>
<feature type="region of interest" description="Disordered" evidence="5">
    <location>
        <begin position="607"/>
        <end position="735"/>
    </location>
</feature>
<evidence type="ECO:0000256" key="4">
    <source>
        <dbReference type="ARBA" id="ARBA00022840"/>
    </source>
</evidence>
<keyword evidence="8" id="KW-1185">Reference proteome</keyword>
<gene>
    <name evidence="7" type="ORF">LTR09_011297</name>
</gene>
<dbReference type="GO" id="GO:0005524">
    <property type="term" value="F:ATP binding"/>
    <property type="evidence" value="ECO:0007669"/>
    <property type="project" value="UniProtKB-KW"/>
</dbReference>
<reference evidence="7" key="1">
    <citation type="submission" date="2023-04" db="EMBL/GenBank/DDBJ databases">
        <title>Black Yeasts Isolated from many extreme environments.</title>
        <authorList>
            <person name="Coleine C."/>
            <person name="Stajich J.E."/>
            <person name="Selbmann L."/>
        </authorList>
    </citation>
    <scope>NUCLEOTIDE SEQUENCE</scope>
    <source>
        <strain evidence="7">CCFEE 5312</strain>
    </source>
</reference>
<feature type="compositionally biased region" description="Polar residues" evidence="5">
    <location>
        <begin position="668"/>
        <end position="680"/>
    </location>
</feature>
<feature type="region of interest" description="Disordered" evidence="5">
    <location>
        <begin position="73"/>
        <end position="192"/>
    </location>
</feature>
<keyword evidence="2" id="KW-0547">Nucleotide-binding</keyword>
<feature type="compositionally biased region" description="Basic and acidic residues" evidence="5">
    <location>
        <begin position="94"/>
        <end position="108"/>
    </location>
</feature>
<dbReference type="SMART" id="SM00220">
    <property type="entry name" value="S_TKc"/>
    <property type="match status" value="1"/>
</dbReference>